<evidence type="ECO:0000313" key="4">
    <source>
        <dbReference type="Proteomes" id="UP000326757"/>
    </source>
</evidence>
<dbReference type="PANTHER" id="PTHR42067:SF1">
    <property type="entry name" value="MITOTIC APPARATUS PROTEIN P62"/>
    <property type="match status" value="1"/>
</dbReference>
<feature type="compositionally biased region" description="Acidic residues" evidence="2">
    <location>
        <begin position="366"/>
        <end position="376"/>
    </location>
</feature>
<dbReference type="Proteomes" id="UP000326757">
    <property type="component" value="Unassembled WGS sequence"/>
</dbReference>
<evidence type="ECO:0000256" key="2">
    <source>
        <dbReference type="SAM" id="MobiDB-lite"/>
    </source>
</evidence>
<feature type="compositionally biased region" description="Basic and acidic residues" evidence="2">
    <location>
        <begin position="261"/>
        <end position="274"/>
    </location>
</feature>
<reference evidence="3 4" key="1">
    <citation type="submission" date="2019-06" db="EMBL/GenBank/DDBJ databases">
        <title>Genome Sequence of the Brown Rot Fungal Pathogen Monilinia laxa.</title>
        <authorList>
            <person name="De Miccolis Angelini R.M."/>
            <person name="Landi L."/>
            <person name="Abate D."/>
            <person name="Pollastro S."/>
            <person name="Romanazzi G."/>
            <person name="Faretra F."/>
        </authorList>
    </citation>
    <scope>NUCLEOTIDE SEQUENCE [LARGE SCALE GENOMIC DNA]</scope>
    <source>
        <strain evidence="3 4">Mlax316</strain>
    </source>
</reference>
<protein>
    <recommendedName>
        <fullName evidence="5">Mitotic apparatus protein p62</fullName>
    </recommendedName>
</protein>
<name>A0A5N6KCV7_MONLA</name>
<feature type="compositionally biased region" description="Basic and acidic residues" evidence="2">
    <location>
        <begin position="316"/>
        <end position="326"/>
    </location>
</feature>
<evidence type="ECO:0000313" key="3">
    <source>
        <dbReference type="EMBL" id="KAB8301204.1"/>
    </source>
</evidence>
<proteinExistence type="predicted"/>
<evidence type="ECO:0000256" key="1">
    <source>
        <dbReference type="SAM" id="Coils"/>
    </source>
</evidence>
<sequence>MTANQFSTVLRITSSITNQDEVFLMHVESVGSRPLDVKLIGTDGELVFAVSLNHTKVSLIKSRNSPCSDEEWIRILSSILLHEPLKDGEENVTRGVEIHAKVEKKAMTIVVQKVIEGIKQRLGAIRLDETEEEEISLFEWCALAARSADSSKGELEALRIKYREQQETLDKLNKDFKESNKLKSDNENQLLEKFSILLNEKKLKIRNQQKLLAGATVDPEKIEAMQAIRARKPRTVGASRSGKRKVGKEAQAESSDDSDDAFEKMDVDNNQHEDDVTEDESDHPEVQTPERSDDETASESEGDAPSPASQLPVRKIIIDDNSDKEMQPAPGLTEATKIAGLPPKRELSFAQKAAPVPAPKPTNDGSETESGSDDEL</sequence>
<evidence type="ECO:0008006" key="5">
    <source>
        <dbReference type="Google" id="ProtNLM"/>
    </source>
</evidence>
<feature type="region of interest" description="Disordered" evidence="2">
    <location>
        <begin position="228"/>
        <end position="376"/>
    </location>
</feature>
<feature type="coiled-coil region" evidence="1">
    <location>
        <begin position="148"/>
        <end position="189"/>
    </location>
</feature>
<dbReference type="OrthoDB" id="8064436at2759"/>
<gene>
    <name evidence="3" type="ORF">EYC80_003095</name>
</gene>
<dbReference type="SUPFAM" id="SSF58022">
    <property type="entry name" value="XRCC4, C-terminal oligomerization domain"/>
    <property type="match status" value="1"/>
</dbReference>
<comment type="caution">
    <text evidence="3">The sequence shown here is derived from an EMBL/GenBank/DDBJ whole genome shotgun (WGS) entry which is preliminary data.</text>
</comment>
<keyword evidence="4" id="KW-1185">Reference proteome</keyword>
<accession>A0A5N6KCV7</accession>
<organism evidence="3 4">
    <name type="scientific">Monilinia laxa</name>
    <name type="common">Brown rot fungus</name>
    <name type="synonym">Sclerotinia laxa</name>
    <dbReference type="NCBI Taxonomy" id="61186"/>
    <lineage>
        <taxon>Eukaryota</taxon>
        <taxon>Fungi</taxon>
        <taxon>Dikarya</taxon>
        <taxon>Ascomycota</taxon>
        <taxon>Pezizomycotina</taxon>
        <taxon>Leotiomycetes</taxon>
        <taxon>Helotiales</taxon>
        <taxon>Sclerotiniaceae</taxon>
        <taxon>Monilinia</taxon>
    </lineage>
</organism>
<dbReference type="PANTHER" id="PTHR42067">
    <property type="entry name" value="YALI0C15378P"/>
    <property type="match status" value="1"/>
</dbReference>
<dbReference type="AlphaFoldDB" id="A0A5N6KCV7"/>
<keyword evidence="1" id="KW-0175">Coiled coil</keyword>
<feature type="compositionally biased region" description="Acidic residues" evidence="2">
    <location>
        <begin position="292"/>
        <end position="302"/>
    </location>
</feature>
<dbReference type="EMBL" id="VIGI01000004">
    <property type="protein sequence ID" value="KAB8301204.1"/>
    <property type="molecule type" value="Genomic_DNA"/>
</dbReference>